<keyword evidence="3" id="KW-1185">Reference proteome</keyword>
<accession>A0A2W5WQS0</accession>
<feature type="transmembrane region" description="Helical" evidence="1">
    <location>
        <begin position="68"/>
        <end position="92"/>
    </location>
</feature>
<dbReference type="Proteomes" id="UP000248783">
    <property type="component" value="Unassembled WGS sequence"/>
</dbReference>
<evidence type="ECO:0000313" key="2">
    <source>
        <dbReference type="EMBL" id="PZR53657.1"/>
    </source>
</evidence>
<keyword evidence="1" id="KW-0812">Transmembrane</keyword>
<organism evidence="2 3">
    <name type="scientific">Xylanimonas oleitrophica</name>
    <dbReference type="NCBI Taxonomy" id="2607479"/>
    <lineage>
        <taxon>Bacteria</taxon>
        <taxon>Bacillati</taxon>
        <taxon>Actinomycetota</taxon>
        <taxon>Actinomycetes</taxon>
        <taxon>Micrococcales</taxon>
        <taxon>Promicromonosporaceae</taxon>
        <taxon>Xylanimonas</taxon>
    </lineage>
</organism>
<feature type="transmembrane region" description="Helical" evidence="1">
    <location>
        <begin position="173"/>
        <end position="206"/>
    </location>
</feature>
<proteinExistence type="predicted"/>
<sequence>MGTAFSWAFSAFGRSAGTWLVAALLLGVLSSLVSWMATPSLREVFSGNLGDIGALETALQVQLTFQDVLLAAAGDVVTTVLVAFLLNGALVATRQGRARLGELFAVRDLGQVVVLAAILVVINLVLSFVPLVGWLLSVVVGFMLAASLLFVLDQGQDAVTALRSSWAFTRQHLGAWLLTAVLAVVVLVVGFLALFVGSLVAFPVAALMVAHMYRRLTGGQVAQPA</sequence>
<keyword evidence="1" id="KW-0472">Membrane</keyword>
<gene>
    <name evidence="2" type="ORF">DNL40_05850</name>
</gene>
<evidence type="ECO:0000256" key="1">
    <source>
        <dbReference type="SAM" id="Phobius"/>
    </source>
</evidence>
<dbReference type="EMBL" id="QKWH01000003">
    <property type="protein sequence ID" value="PZR53657.1"/>
    <property type="molecule type" value="Genomic_DNA"/>
</dbReference>
<feature type="transmembrane region" description="Helical" evidence="1">
    <location>
        <begin position="104"/>
        <end position="126"/>
    </location>
</feature>
<comment type="caution">
    <text evidence="2">The sequence shown here is derived from an EMBL/GenBank/DDBJ whole genome shotgun (WGS) entry which is preliminary data.</text>
</comment>
<reference evidence="2 3" key="1">
    <citation type="submission" date="2018-06" db="EMBL/GenBank/DDBJ databases">
        <title>Whole genome sequencing of a novel hydrocarbon degrading bacterial strain, PW21 isolated from oil contaminated produced water sample.</title>
        <authorList>
            <person name="Nagkirti P."/>
            <person name="Shaikh A."/>
            <person name="Gowdaman V."/>
            <person name="Engineer A.E."/>
            <person name="Dagar S."/>
            <person name="Dhakephalkar P.K."/>
        </authorList>
    </citation>
    <scope>NUCLEOTIDE SEQUENCE [LARGE SCALE GENOMIC DNA]</scope>
    <source>
        <strain evidence="2 3">PW21</strain>
    </source>
</reference>
<evidence type="ECO:0008006" key="4">
    <source>
        <dbReference type="Google" id="ProtNLM"/>
    </source>
</evidence>
<protein>
    <recommendedName>
        <fullName evidence="4">Integral membrane protein</fullName>
    </recommendedName>
</protein>
<feature type="transmembrane region" description="Helical" evidence="1">
    <location>
        <begin position="132"/>
        <end position="152"/>
    </location>
</feature>
<feature type="transmembrane region" description="Helical" evidence="1">
    <location>
        <begin position="16"/>
        <end position="37"/>
    </location>
</feature>
<name>A0A2W5WQS0_9MICO</name>
<evidence type="ECO:0000313" key="3">
    <source>
        <dbReference type="Proteomes" id="UP000248783"/>
    </source>
</evidence>
<keyword evidence="1" id="KW-1133">Transmembrane helix</keyword>
<dbReference type="AlphaFoldDB" id="A0A2W5WQS0"/>